<dbReference type="PANTHER" id="PTHR42928:SF5">
    <property type="entry name" value="BLR1237 PROTEIN"/>
    <property type="match status" value="1"/>
</dbReference>
<evidence type="ECO:0000256" key="1">
    <source>
        <dbReference type="ARBA" id="ARBA00006987"/>
    </source>
</evidence>
<dbReference type="AlphaFoldDB" id="A0AAW8ESB9"/>
<sequence length="328" mass="34105">MRTRTRRSALALAALSLLCAGANAQQQQQPPSSTKPIRLVVPFGPGGVADLTARTVAQKMSEAMGQSIVVDNKPGAGGVVASDAVAKAAPDGLTMLLMSNGNAVSAGLFKRLPFDTVRDFAPVSTLGYFDMAVVTAADARFKTMQELLAYAKAHPGTVNIGTINVGSTQHLAAELFKRSTGIDAQVIPFNGSPALITALRGGQVDAGVEILAPILGQISGKSLRALAVMGAKRSFALPDTPTVAESGAPGFKVSSWNALAVPAKTPPAVIARLSKEANAALATPEVKERLRQLGVEAQGSTPQQQADLLKDEIQRWSEVIRLAGIPKQ</sequence>
<comment type="caution">
    <text evidence="3">The sequence shown here is derived from an EMBL/GenBank/DDBJ whole genome shotgun (WGS) entry which is preliminary data.</text>
</comment>
<dbReference type="Gene3D" id="3.40.190.10">
    <property type="entry name" value="Periplasmic binding protein-like II"/>
    <property type="match status" value="1"/>
</dbReference>
<dbReference type="EMBL" id="JAUSRV010000019">
    <property type="protein sequence ID" value="MDP9974721.1"/>
    <property type="molecule type" value="Genomic_DNA"/>
</dbReference>
<comment type="similarity">
    <text evidence="1">Belongs to the UPF0065 (bug) family.</text>
</comment>
<dbReference type="CDD" id="cd13578">
    <property type="entry name" value="PBP2_Bug27"/>
    <property type="match status" value="1"/>
</dbReference>
<protein>
    <submittedName>
        <fullName evidence="3">Tripartite-type tricarboxylate transporter receptor subunit TctC</fullName>
    </submittedName>
</protein>
<organism evidence="3 4">
    <name type="scientific">Variovorax paradoxus</name>
    <dbReference type="NCBI Taxonomy" id="34073"/>
    <lineage>
        <taxon>Bacteria</taxon>
        <taxon>Pseudomonadati</taxon>
        <taxon>Pseudomonadota</taxon>
        <taxon>Betaproteobacteria</taxon>
        <taxon>Burkholderiales</taxon>
        <taxon>Comamonadaceae</taxon>
        <taxon>Variovorax</taxon>
    </lineage>
</organism>
<dbReference type="InterPro" id="IPR042100">
    <property type="entry name" value="Bug_dom1"/>
</dbReference>
<keyword evidence="2" id="KW-0732">Signal</keyword>
<proteinExistence type="inferred from homology"/>
<dbReference type="Proteomes" id="UP001224845">
    <property type="component" value="Unassembled WGS sequence"/>
</dbReference>
<keyword evidence="3" id="KW-0675">Receptor</keyword>
<name>A0AAW8ESB9_VARPD</name>
<accession>A0AAW8ESB9</accession>
<feature type="chain" id="PRO_5043779197" evidence="2">
    <location>
        <begin position="25"/>
        <end position="328"/>
    </location>
</feature>
<reference evidence="3" key="1">
    <citation type="submission" date="2023-07" db="EMBL/GenBank/DDBJ databases">
        <title>Sorghum-associated microbial communities from plants grown in Nebraska, USA.</title>
        <authorList>
            <person name="Schachtman D."/>
        </authorList>
    </citation>
    <scope>NUCLEOTIDE SEQUENCE</scope>
    <source>
        <strain evidence="3">DS3315</strain>
    </source>
</reference>
<feature type="signal peptide" evidence="2">
    <location>
        <begin position="1"/>
        <end position="24"/>
    </location>
</feature>
<dbReference type="PIRSF" id="PIRSF017082">
    <property type="entry name" value="YflP"/>
    <property type="match status" value="1"/>
</dbReference>
<dbReference type="Pfam" id="PF03401">
    <property type="entry name" value="TctC"/>
    <property type="match status" value="1"/>
</dbReference>
<dbReference type="InterPro" id="IPR005064">
    <property type="entry name" value="BUG"/>
</dbReference>
<dbReference type="Gene3D" id="3.40.190.150">
    <property type="entry name" value="Bordetella uptake gene, domain 1"/>
    <property type="match status" value="1"/>
</dbReference>
<dbReference type="PANTHER" id="PTHR42928">
    <property type="entry name" value="TRICARBOXYLATE-BINDING PROTEIN"/>
    <property type="match status" value="1"/>
</dbReference>
<evidence type="ECO:0000256" key="2">
    <source>
        <dbReference type="SAM" id="SignalP"/>
    </source>
</evidence>
<dbReference type="SUPFAM" id="SSF53850">
    <property type="entry name" value="Periplasmic binding protein-like II"/>
    <property type="match status" value="1"/>
</dbReference>
<evidence type="ECO:0000313" key="3">
    <source>
        <dbReference type="EMBL" id="MDP9974721.1"/>
    </source>
</evidence>
<evidence type="ECO:0000313" key="4">
    <source>
        <dbReference type="Proteomes" id="UP001224845"/>
    </source>
</evidence>
<gene>
    <name evidence="3" type="ORF">J2W39_005991</name>
</gene>
<dbReference type="RefSeq" id="WP_307596823.1">
    <property type="nucleotide sequence ID" value="NZ_JAUSRV010000019.1"/>
</dbReference>